<comment type="caution">
    <text evidence="2">The sequence shown here is derived from an EMBL/GenBank/DDBJ whole genome shotgun (WGS) entry which is preliminary data.</text>
</comment>
<sequence>MDALYSVYRQSRHRPAAYTGLPAMRGDGKLRSLKGGVEKHYINRRNVLTKSHEDWQGLRRRLPFEPSAKNIENFFSEDQMKTTCDRERTLTIQTDRQTDQQADRQTLSSLQYIGP</sequence>
<keyword evidence="3" id="KW-1185">Reference proteome</keyword>
<gene>
    <name evidence="2" type="ORF">DPMN_091370</name>
</gene>
<dbReference type="Proteomes" id="UP000828390">
    <property type="component" value="Unassembled WGS sequence"/>
</dbReference>
<proteinExistence type="predicted"/>
<evidence type="ECO:0000313" key="2">
    <source>
        <dbReference type="EMBL" id="KAH3848985.1"/>
    </source>
</evidence>
<evidence type="ECO:0000256" key="1">
    <source>
        <dbReference type="SAM" id="MobiDB-lite"/>
    </source>
</evidence>
<accession>A0A9D4R0N3</accession>
<dbReference type="AlphaFoldDB" id="A0A9D4R0N3"/>
<reference evidence="2" key="2">
    <citation type="submission" date="2020-11" db="EMBL/GenBank/DDBJ databases">
        <authorList>
            <person name="McCartney M.A."/>
            <person name="Auch B."/>
            <person name="Kono T."/>
            <person name="Mallez S."/>
            <person name="Becker A."/>
            <person name="Gohl D.M."/>
            <person name="Silverstein K.A.T."/>
            <person name="Koren S."/>
            <person name="Bechman K.B."/>
            <person name="Herman A."/>
            <person name="Abrahante J.E."/>
            <person name="Garbe J."/>
        </authorList>
    </citation>
    <scope>NUCLEOTIDE SEQUENCE</scope>
    <source>
        <strain evidence="2">Duluth1</strain>
        <tissue evidence="2">Whole animal</tissue>
    </source>
</reference>
<organism evidence="2 3">
    <name type="scientific">Dreissena polymorpha</name>
    <name type="common">Zebra mussel</name>
    <name type="synonym">Mytilus polymorpha</name>
    <dbReference type="NCBI Taxonomy" id="45954"/>
    <lineage>
        <taxon>Eukaryota</taxon>
        <taxon>Metazoa</taxon>
        <taxon>Spiralia</taxon>
        <taxon>Lophotrochozoa</taxon>
        <taxon>Mollusca</taxon>
        <taxon>Bivalvia</taxon>
        <taxon>Autobranchia</taxon>
        <taxon>Heteroconchia</taxon>
        <taxon>Euheterodonta</taxon>
        <taxon>Imparidentia</taxon>
        <taxon>Neoheterodontei</taxon>
        <taxon>Myida</taxon>
        <taxon>Dreissenoidea</taxon>
        <taxon>Dreissenidae</taxon>
        <taxon>Dreissena</taxon>
    </lineage>
</organism>
<feature type="region of interest" description="Disordered" evidence="1">
    <location>
        <begin position="91"/>
        <end position="115"/>
    </location>
</feature>
<dbReference type="EMBL" id="JAIWYP010000003">
    <property type="protein sequence ID" value="KAH3848985.1"/>
    <property type="molecule type" value="Genomic_DNA"/>
</dbReference>
<name>A0A9D4R0N3_DREPO</name>
<reference evidence="2" key="1">
    <citation type="journal article" date="2019" name="bioRxiv">
        <title>The Genome of the Zebra Mussel, Dreissena polymorpha: A Resource for Invasive Species Research.</title>
        <authorList>
            <person name="McCartney M.A."/>
            <person name="Auch B."/>
            <person name="Kono T."/>
            <person name="Mallez S."/>
            <person name="Zhang Y."/>
            <person name="Obille A."/>
            <person name="Becker A."/>
            <person name="Abrahante J.E."/>
            <person name="Garbe J."/>
            <person name="Badalamenti J.P."/>
            <person name="Herman A."/>
            <person name="Mangelson H."/>
            <person name="Liachko I."/>
            <person name="Sullivan S."/>
            <person name="Sone E.D."/>
            <person name="Koren S."/>
            <person name="Silverstein K.A.T."/>
            <person name="Beckman K.B."/>
            <person name="Gohl D.M."/>
        </authorList>
    </citation>
    <scope>NUCLEOTIDE SEQUENCE</scope>
    <source>
        <strain evidence="2">Duluth1</strain>
        <tissue evidence="2">Whole animal</tissue>
    </source>
</reference>
<protein>
    <submittedName>
        <fullName evidence="2">Uncharacterized protein</fullName>
    </submittedName>
</protein>
<evidence type="ECO:0000313" key="3">
    <source>
        <dbReference type="Proteomes" id="UP000828390"/>
    </source>
</evidence>